<evidence type="ECO:0000313" key="12">
    <source>
        <dbReference type="Proteomes" id="UP000460351"/>
    </source>
</evidence>
<geneLocation type="plasmid" evidence="3">
    <name>unnamed1</name>
</geneLocation>
<dbReference type="Proteomes" id="UP000460351">
    <property type="component" value="Unassembled WGS sequence"/>
</dbReference>
<evidence type="ECO:0000313" key="5">
    <source>
        <dbReference type="EMBL" id="MIB63451.1"/>
    </source>
</evidence>
<reference evidence="1" key="1">
    <citation type="journal article" date="2015" name="Front. Microbiol.">
        <title>Prevalence of extended-spectrum cephalosporin-resistant in a farrowing farm: ST1121 clone harboring IncHI2 plasmid contributes to the dissemination of.</title>
        <authorList>
            <person name="Deng H."/>
            <person name="Si H.B."/>
            <person name="Zeng S.Y."/>
            <person name="Sun J."/>
            <person name="Fang L.X."/>
            <person name="Yang R.S."/>
            <person name="Liu Y.H."/>
            <person name="Liao X.P."/>
        </authorList>
    </citation>
    <scope>NUCLEOTIDE SEQUENCE</scope>
    <source>
        <strain evidence="1">EC5207</strain>
        <plasmid evidence="1">pEC5207</plasmid>
    </source>
</reference>
<dbReference type="Proteomes" id="UP000533284">
    <property type="component" value="Unassembled WGS sequence"/>
</dbReference>
<dbReference type="EMBL" id="AASDBN010000036">
    <property type="protein sequence ID" value="EFB1699143.1"/>
    <property type="molecule type" value="Genomic_DNA"/>
</dbReference>
<evidence type="ECO:0000313" key="1">
    <source>
        <dbReference type="EMBL" id="ALF34546.1"/>
    </source>
</evidence>
<evidence type="ECO:0000313" key="3">
    <source>
        <dbReference type="EMBL" id="AXO10003.1"/>
    </source>
</evidence>
<reference evidence="2 8" key="2">
    <citation type="submission" date="2017-10" db="EMBL/GenBank/DDBJ databases">
        <title>mcr-1 positive E.coli isolates in China.</title>
        <authorList>
            <person name="Li B."/>
            <person name="Wang X."/>
        </authorList>
    </citation>
    <scope>NUCLEOTIDE SEQUENCE [LARGE SCALE GENOMIC DNA]</scope>
    <source>
        <strain evidence="2 8">14EC029</strain>
        <plasmid evidence="2">p14EC029b</plasmid>
        <plasmid evidence="8">p14ec029b</plasmid>
    </source>
</reference>
<geneLocation type="plasmid" evidence="8">
    <name>p14ec029b</name>
</geneLocation>
<name>A0A0B1MYQ8_ECOLX</name>
<reference evidence="7 10" key="5">
    <citation type="submission" date="2018-11" db="EMBL/GenBank/DDBJ databases">
        <title>Enterobacteriaceae from Patient.</title>
        <authorList>
            <person name="Shen C."/>
            <person name="Yang Y."/>
            <person name="Tian G."/>
        </authorList>
    </citation>
    <scope>NUCLEOTIDE SEQUENCE [LARGE SCALE GENOMIC DNA]</scope>
    <source>
        <strain evidence="7 10">GBGD28</strain>
    </source>
</reference>
<dbReference type="AlphaFoldDB" id="A0A0B1MYQ8"/>
<evidence type="ECO:0000313" key="9">
    <source>
        <dbReference type="Proteomes" id="UP000256244"/>
    </source>
</evidence>
<proteinExistence type="predicted"/>
<evidence type="ECO:0000313" key="10">
    <source>
        <dbReference type="Proteomes" id="UP000271008"/>
    </source>
</evidence>
<geneLocation type="plasmid" evidence="2">
    <name>p14EC029b</name>
</geneLocation>
<protein>
    <submittedName>
        <fullName evidence="5">Uncharacterized protein</fullName>
    </submittedName>
</protein>
<reference evidence="6 12" key="6">
    <citation type="journal article" date="2019" name="Microorganisms">
        <title>Characteristics of Carbapenem-Resistant and Colistin-Resistant Escherichia coli Co-Producing NDM-1 and MCR-1 from Pig Farms in China.</title>
        <authorList>
            <person name="Peng Z."/>
            <person name="Li X."/>
            <person name="Hu Z."/>
            <person name="Li Z."/>
            <person name="Lv Y."/>
            <person name="Lei M."/>
            <person name="Wu B."/>
            <person name="Chen H."/>
            <person name="Wang X."/>
        </authorList>
    </citation>
    <scope>NUCLEOTIDE SEQUENCE [LARGE SCALE GENOMIC DNA]</scope>
    <source>
        <strain evidence="6 12">RXD010</strain>
    </source>
</reference>
<reference evidence="3 9" key="3">
    <citation type="submission" date="2018-08" db="EMBL/GenBank/DDBJ databases">
        <title>Complete genome sequencing and genomic characterization of five Escherichia coli strains co-producing MCR-1 and ESBLs from different origins in China.</title>
        <authorList>
            <person name="Bai L."/>
        </authorList>
    </citation>
    <scope>NUCLEOTIDE SEQUENCE [LARGE SCALE GENOMIC DNA]</scope>
    <source>
        <strain evidence="3">Cq9</strain>
        <strain evidence="9">cq9</strain>
        <plasmid evidence="9">Plasmid unnamed1</plasmid>
        <plasmid evidence="3">unnamed1</plasmid>
    </source>
</reference>
<reference evidence="5 11" key="4">
    <citation type="submission" date="2018-10" db="EMBL/GenBank/DDBJ databases">
        <authorList>
            <consortium name="NARMS: The National Antimicrobial Resistance Monitoring System"/>
        </authorList>
    </citation>
    <scope>NUCLEOTIDE SEQUENCE [LARGE SCALE GENOMIC DNA]</scope>
    <source>
        <strain evidence="5 11">CVM N17EC0276</strain>
    </source>
</reference>
<dbReference type="EMBL" id="CP031547">
    <property type="protein sequence ID" value="AXO10003.1"/>
    <property type="molecule type" value="Genomic_DNA"/>
</dbReference>
<evidence type="ECO:0000313" key="13">
    <source>
        <dbReference type="Proteomes" id="UP000533284"/>
    </source>
</evidence>
<dbReference type="Proteomes" id="UP000234238">
    <property type="component" value="Plasmid p14EC029b"/>
</dbReference>
<sequence>MSGLSSSAQKLTMAQIYVLRRMASGTVYDISGNFRRARERRTFMGNPDDVTCRSSPVLFRLGLVELCQPASHLEPGLYYRLKLSSSGHEALKANAHL</sequence>
<geneLocation type="plasmid" evidence="1">
    <name>pEC5207</name>
</geneLocation>
<keyword evidence="1" id="KW-0614">Plasmid</keyword>
<reference evidence="4 13" key="7">
    <citation type="submission" date="2019-06" db="EMBL/GenBank/DDBJ databases">
        <authorList>
            <consortium name="GenomeTrakr network: Whole genome sequencing for foodborne pathogen traceback"/>
        </authorList>
    </citation>
    <scope>NUCLEOTIDE SEQUENCE [LARGE SCALE GENOMIC DNA]</scope>
    <source>
        <strain evidence="4 13">PSU-1847</strain>
    </source>
</reference>
<dbReference type="EMBL" id="KT347600">
    <property type="protein sequence ID" value="ALF34546.1"/>
    <property type="molecule type" value="Genomic_DNA"/>
</dbReference>
<evidence type="ECO:0000313" key="4">
    <source>
        <dbReference type="EMBL" id="EFB1699143.1"/>
    </source>
</evidence>
<evidence type="ECO:0000313" key="7">
    <source>
        <dbReference type="EMBL" id="RRD68743.1"/>
    </source>
</evidence>
<dbReference type="Proteomes" id="UP000256244">
    <property type="component" value="Plasmid unnamed1"/>
</dbReference>
<evidence type="ECO:0000313" key="11">
    <source>
        <dbReference type="Proteomes" id="UP000271175"/>
    </source>
</evidence>
<evidence type="ECO:0000313" key="6">
    <source>
        <dbReference type="EMBL" id="MQS30876.1"/>
    </source>
</evidence>
<dbReference type="EMBL" id="CP024143">
    <property type="protein sequence ID" value="AUK04014.1"/>
    <property type="molecule type" value="Genomic_DNA"/>
</dbReference>
<dbReference type="Proteomes" id="UP000271008">
    <property type="component" value="Unassembled WGS sequence"/>
</dbReference>
<gene>
    <name evidence="2" type="ORF">CR538_27400</name>
    <name evidence="5" type="ORF">D9E49_24170</name>
    <name evidence="3" type="ORF">DS732_27690</name>
    <name evidence="6" type="ORF">E4K51_11945</name>
    <name evidence="7" type="ORF">EIA08_28470</name>
    <name evidence="4" type="ORF">FJQ40_17260</name>
</gene>
<dbReference type="EMBL" id="SQQU01000013">
    <property type="protein sequence ID" value="MQS30876.1"/>
    <property type="molecule type" value="Genomic_DNA"/>
</dbReference>
<evidence type="ECO:0000313" key="8">
    <source>
        <dbReference type="Proteomes" id="UP000234238"/>
    </source>
</evidence>
<dbReference type="Proteomes" id="UP000271175">
    <property type="component" value="Unassembled WGS sequence"/>
</dbReference>
<dbReference type="EMBL" id="ROAL01000034">
    <property type="protein sequence ID" value="MIB63451.1"/>
    <property type="molecule type" value="Genomic_DNA"/>
</dbReference>
<dbReference type="EMBL" id="RQTU01000207">
    <property type="protein sequence ID" value="RRD68743.1"/>
    <property type="molecule type" value="Genomic_DNA"/>
</dbReference>
<accession>A0A236LRZ0</accession>
<accession>A0A0B1MYQ8</accession>
<evidence type="ECO:0000313" key="2">
    <source>
        <dbReference type="EMBL" id="AUK04014.1"/>
    </source>
</evidence>
<organism evidence="5 11">
    <name type="scientific">Escherichia coli</name>
    <dbReference type="NCBI Taxonomy" id="562"/>
    <lineage>
        <taxon>Bacteria</taxon>
        <taxon>Pseudomonadati</taxon>
        <taxon>Pseudomonadota</taxon>
        <taxon>Gammaproteobacteria</taxon>
        <taxon>Enterobacterales</taxon>
        <taxon>Enterobacteriaceae</taxon>
        <taxon>Escherichia</taxon>
    </lineage>
</organism>